<evidence type="ECO:0000256" key="7">
    <source>
        <dbReference type="SAM" id="Phobius"/>
    </source>
</evidence>
<feature type="transmembrane region" description="Helical" evidence="7">
    <location>
        <begin position="21"/>
        <end position="39"/>
    </location>
</feature>
<evidence type="ECO:0000256" key="5">
    <source>
        <dbReference type="ARBA" id="ARBA00022989"/>
    </source>
</evidence>
<name>A0A089LV80_9BACL</name>
<dbReference type="GO" id="GO:0008324">
    <property type="term" value="F:monoatomic cation transmembrane transporter activity"/>
    <property type="evidence" value="ECO:0007669"/>
    <property type="project" value="InterPro"/>
</dbReference>
<feature type="domain" description="Cation efflux protein transmembrane" evidence="8">
    <location>
        <begin position="18"/>
        <end position="208"/>
    </location>
</feature>
<comment type="similarity">
    <text evidence="2">Belongs to the cation diffusion facilitator (CDF) transporter (TC 2.A.4) family.</text>
</comment>
<feature type="transmembrane region" description="Helical" evidence="7">
    <location>
        <begin position="122"/>
        <end position="138"/>
    </location>
</feature>
<dbReference type="Pfam" id="PF16916">
    <property type="entry name" value="ZT_dimer"/>
    <property type="match status" value="1"/>
</dbReference>
<dbReference type="InterPro" id="IPR027469">
    <property type="entry name" value="Cation_efflux_TMD_sf"/>
</dbReference>
<evidence type="ECO:0000256" key="6">
    <source>
        <dbReference type="ARBA" id="ARBA00023136"/>
    </source>
</evidence>
<dbReference type="Proteomes" id="UP000029507">
    <property type="component" value="Chromosome"/>
</dbReference>
<keyword evidence="3" id="KW-0813">Transport</keyword>
<evidence type="ECO:0000313" key="11">
    <source>
        <dbReference type="Proteomes" id="UP000029507"/>
    </source>
</evidence>
<dbReference type="InterPro" id="IPR027470">
    <property type="entry name" value="Cation_efflux_CTD"/>
</dbReference>
<evidence type="ECO:0000256" key="3">
    <source>
        <dbReference type="ARBA" id="ARBA00022448"/>
    </source>
</evidence>
<proteinExistence type="inferred from homology"/>
<dbReference type="HOGENOM" id="CLU_013430_3_5_9"/>
<dbReference type="InterPro" id="IPR036837">
    <property type="entry name" value="Cation_efflux_CTD_sf"/>
</dbReference>
<evidence type="ECO:0000256" key="4">
    <source>
        <dbReference type="ARBA" id="ARBA00022692"/>
    </source>
</evidence>
<feature type="transmembrane region" description="Helical" evidence="7">
    <location>
        <begin position="51"/>
        <end position="67"/>
    </location>
</feature>
<dbReference type="GO" id="GO:0016020">
    <property type="term" value="C:membrane"/>
    <property type="evidence" value="ECO:0007669"/>
    <property type="project" value="UniProtKB-SubCell"/>
</dbReference>
<keyword evidence="11" id="KW-1185">Reference proteome</keyword>
<evidence type="ECO:0000256" key="1">
    <source>
        <dbReference type="ARBA" id="ARBA00004141"/>
    </source>
</evidence>
<keyword evidence="4 7" id="KW-0812">Transmembrane</keyword>
<dbReference type="SUPFAM" id="SSF161111">
    <property type="entry name" value="Cation efflux protein transmembrane domain-like"/>
    <property type="match status" value="1"/>
</dbReference>
<dbReference type="OrthoDB" id="9806522at2"/>
<dbReference type="FunFam" id="1.20.1510.10:FF:000006">
    <property type="entry name" value="Divalent cation efflux transporter"/>
    <property type="match status" value="1"/>
</dbReference>
<feature type="domain" description="Cation efflux protein cytoplasmic" evidence="9">
    <location>
        <begin position="216"/>
        <end position="289"/>
    </location>
</feature>
<dbReference type="NCBIfam" id="TIGR01297">
    <property type="entry name" value="CDF"/>
    <property type="match status" value="1"/>
</dbReference>
<evidence type="ECO:0000259" key="9">
    <source>
        <dbReference type="Pfam" id="PF16916"/>
    </source>
</evidence>
<dbReference type="SUPFAM" id="SSF160240">
    <property type="entry name" value="Cation efflux protein cytoplasmic domain-like"/>
    <property type="match status" value="1"/>
</dbReference>
<dbReference type="Pfam" id="PF01545">
    <property type="entry name" value="Cation_efflux"/>
    <property type="match status" value="1"/>
</dbReference>
<dbReference type="PANTHER" id="PTHR43840">
    <property type="entry name" value="MITOCHONDRIAL METAL TRANSPORTER 1-RELATED"/>
    <property type="match status" value="1"/>
</dbReference>
<keyword evidence="6 7" id="KW-0472">Membrane</keyword>
<reference evidence="10 11" key="1">
    <citation type="submission" date="2014-08" db="EMBL/GenBank/DDBJ databases">
        <title>Comparative genomics of the Paenibacillus odorifer group.</title>
        <authorList>
            <person name="den Bakker H.C."/>
            <person name="Tsai Y.-C."/>
            <person name="Martin N."/>
            <person name="Korlach J."/>
            <person name="Wiedmann M."/>
        </authorList>
    </citation>
    <scope>NUCLEOTIDE SEQUENCE [LARGE SCALE GENOMIC DNA]</scope>
    <source>
        <strain evidence="10 11">DSM 14472</strain>
    </source>
</reference>
<evidence type="ECO:0000259" key="8">
    <source>
        <dbReference type="Pfam" id="PF01545"/>
    </source>
</evidence>
<dbReference type="InterPro" id="IPR058533">
    <property type="entry name" value="Cation_efflux_TM"/>
</dbReference>
<sequence length="302" mass="32790">MDQQQRYHNLKMGERGAIISIVAYIVLSSLKLIIGVAAGSEALKADGLNNATDIVASVAVLIGLKLAQKPADEDHQYGHWKSETIASLIASFIMMAVGLQVLYQAVVSIFESGGEPPDPISMWTGLFCAAVMYVVYRYNRRLAGQINSQAVMAAAKDNLSDAVVSIGAVIGIAGSQLNMPWLDPLTAVLVGCIICKTAWDIFREASHHLSDGFDESLIATYKDMIAKVSGVQEVKDIKARNYGNNEVIDVIIVVDADTEFQKAHEIATQVEEELKKVPVIYEVNVHYEPAEPVEDQEGGGLR</sequence>
<dbReference type="EMBL" id="CP009286">
    <property type="protein sequence ID" value="AIQ64040.1"/>
    <property type="molecule type" value="Genomic_DNA"/>
</dbReference>
<protein>
    <submittedName>
        <fullName evidence="10">Transporter</fullName>
    </submittedName>
</protein>
<evidence type="ECO:0000256" key="2">
    <source>
        <dbReference type="ARBA" id="ARBA00008114"/>
    </source>
</evidence>
<dbReference type="InterPro" id="IPR002524">
    <property type="entry name" value="Cation_efflux"/>
</dbReference>
<feature type="transmembrane region" description="Helical" evidence="7">
    <location>
        <begin position="88"/>
        <end position="110"/>
    </location>
</feature>
<dbReference type="InterPro" id="IPR050291">
    <property type="entry name" value="CDF_Transporter"/>
</dbReference>
<dbReference type="KEGG" id="pste:PSTEL_14015"/>
<keyword evidence="5 7" id="KW-1133">Transmembrane helix</keyword>
<organism evidence="10 11">
    <name type="scientific">Paenibacillus stellifer</name>
    <dbReference type="NCBI Taxonomy" id="169760"/>
    <lineage>
        <taxon>Bacteria</taxon>
        <taxon>Bacillati</taxon>
        <taxon>Bacillota</taxon>
        <taxon>Bacilli</taxon>
        <taxon>Bacillales</taxon>
        <taxon>Paenibacillaceae</taxon>
        <taxon>Paenibacillus</taxon>
    </lineage>
</organism>
<dbReference type="STRING" id="169760.PSTEL_14015"/>
<comment type="subcellular location">
    <subcellularLocation>
        <location evidence="1">Membrane</location>
        <topology evidence="1">Multi-pass membrane protein</topology>
    </subcellularLocation>
</comment>
<dbReference type="RefSeq" id="WP_038696011.1">
    <property type="nucleotide sequence ID" value="NZ_CP009286.1"/>
</dbReference>
<evidence type="ECO:0000313" key="10">
    <source>
        <dbReference type="EMBL" id="AIQ64040.1"/>
    </source>
</evidence>
<dbReference type="Gene3D" id="3.30.70.1350">
    <property type="entry name" value="Cation efflux protein, cytoplasmic domain"/>
    <property type="match status" value="1"/>
</dbReference>
<gene>
    <name evidence="10" type="ORF">PSTEL_14015</name>
</gene>
<dbReference type="AlphaFoldDB" id="A0A089LV80"/>
<accession>A0A089LV80</accession>
<dbReference type="PANTHER" id="PTHR43840:SF50">
    <property type="entry name" value="MANGANESE EFFLUX SYSTEM PROTEIN MNES"/>
    <property type="match status" value="1"/>
</dbReference>
<dbReference type="Gene3D" id="1.20.1510.10">
    <property type="entry name" value="Cation efflux protein transmembrane domain"/>
    <property type="match status" value="1"/>
</dbReference>